<organism evidence="2 3">
    <name type="scientific">Eutypa lata (strain UCR-EL1)</name>
    <name type="common">Grapevine dieback disease fungus</name>
    <name type="synonym">Eutypa armeniacae</name>
    <dbReference type="NCBI Taxonomy" id="1287681"/>
    <lineage>
        <taxon>Eukaryota</taxon>
        <taxon>Fungi</taxon>
        <taxon>Dikarya</taxon>
        <taxon>Ascomycota</taxon>
        <taxon>Pezizomycotina</taxon>
        <taxon>Sordariomycetes</taxon>
        <taxon>Xylariomycetidae</taxon>
        <taxon>Xylariales</taxon>
        <taxon>Diatrypaceae</taxon>
        <taxon>Eutypa</taxon>
    </lineage>
</organism>
<gene>
    <name evidence="2" type="ORF">UCREL1_9243</name>
</gene>
<dbReference type="EMBL" id="KB707159">
    <property type="protein sequence ID" value="EMR63805.1"/>
    <property type="molecule type" value="Genomic_DNA"/>
</dbReference>
<evidence type="ECO:0000256" key="1">
    <source>
        <dbReference type="SAM" id="MobiDB-lite"/>
    </source>
</evidence>
<dbReference type="AlphaFoldDB" id="M7TAX7"/>
<accession>M7TAX7</accession>
<name>M7TAX7_EUTLA</name>
<evidence type="ECO:0000313" key="2">
    <source>
        <dbReference type="EMBL" id="EMR63805.1"/>
    </source>
</evidence>
<feature type="region of interest" description="Disordered" evidence="1">
    <location>
        <begin position="1"/>
        <end position="21"/>
    </location>
</feature>
<evidence type="ECO:0000313" key="3">
    <source>
        <dbReference type="Proteomes" id="UP000012174"/>
    </source>
</evidence>
<dbReference type="Proteomes" id="UP000012174">
    <property type="component" value="Unassembled WGS sequence"/>
</dbReference>
<protein>
    <submittedName>
        <fullName evidence="2">Uncharacterized protein</fullName>
    </submittedName>
</protein>
<dbReference type="KEGG" id="ela:UCREL1_9243"/>
<feature type="compositionally biased region" description="Basic and acidic residues" evidence="1">
    <location>
        <begin position="8"/>
        <end position="19"/>
    </location>
</feature>
<dbReference type="HOGENOM" id="CLU_1927585_0_0_1"/>
<reference evidence="3" key="1">
    <citation type="journal article" date="2013" name="Genome Announc.">
        <title>Draft genome sequence of the grapevine dieback fungus Eutypa lata UCR-EL1.</title>
        <authorList>
            <person name="Blanco-Ulate B."/>
            <person name="Rolshausen P.E."/>
            <person name="Cantu D."/>
        </authorList>
    </citation>
    <scope>NUCLEOTIDE SEQUENCE [LARGE SCALE GENOMIC DNA]</scope>
    <source>
        <strain evidence="3">UCR-EL1</strain>
    </source>
</reference>
<proteinExistence type="predicted"/>
<sequence length="131" mass="14999">MPSAAGEHLQRCHSHDSTHKTSKAVVPVFTHQQIKALFERLKVEVYISVEDKWYEIVDTVRSLQGGIPVDRSKIQGPYNPDSEEIKREVVEASAQLDQVSRRDYEKELRLLSPEQYIAVCQTLIDRLANIP</sequence>
<keyword evidence="3" id="KW-1185">Reference proteome</keyword>